<evidence type="ECO:0000313" key="2">
    <source>
        <dbReference type="EMBL" id="QDT08628.1"/>
    </source>
</evidence>
<protein>
    <submittedName>
        <fullName evidence="2">Uncharacterized protein</fullName>
    </submittedName>
</protein>
<dbReference type="RefSeq" id="WP_419189592.1">
    <property type="nucleotide sequence ID" value="NZ_CP036526.1"/>
</dbReference>
<keyword evidence="3" id="KW-1185">Reference proteome</keyword>
<reference evidence="2 3" key="1">
    <citation type="submission" date="2019-02" db="EMBL/GenBank/DDBJ databases">
        <title>Deep-cultivation of Planctomycetes and their phenomic and genomic characterization uncovers novel biology.</title>
        <authorList>
            <person name="Wiegand S."/>
            <person name="Jogler M."/>
            <person name="Boedeker C."/>
            <person name="Pinto D."/>
            <person name="Vollmers J."/>
            <person name="Rivas-Marin E."/>
            <person name="Kohn T."/>
            <person name="Peeters S.H."/>
            <person name="Heuer A."/>
            <person name="Rast P."/>
            <person name="Oberbeckmann S."/>
            <person name="Bunk B."/>
            <person name="Jeske O."/>
            <person name="Meyerdierks A."/>
            <person name="Storesund J.E."/>
            <person name="Kallscheuer N."/>
            <person name="Luecker S."/>
            <person name="Lage O.M."/>
            <person name="Pohl T."/>
            <person name="Merkel B.J."/>
            <person name="Hornburger P."/>
            <person name="Mueller R.-W."/>
            <person name="Bruemmer F."/>
            <person name="Labrenz M."/>
            <person name="Spormann A.M."/>
            <person name="Op den Camp H."/>
            <person name="Overmann J."/>
            <person name="Amann R."/>
            <person name="Jetten M.S.M."/>
            <person name="Mascher T."/>
            <person name="Medema M.H."/>
            <person name="Devos D.P."/>
            <person name="Kaster A.-K."/>
            <person name="Ovreas L."/>
            <person name="Rohde M."/>
            <person name="Galperin M.Y."/>
            <person name="Jogler C."/>
        </authorList>
    </citation>
    <scope>NUCLEOTIDE SEQUENCE [LARGE SCALE GENOMIC DNA]</scope>
    <source>
        <strain evidence="2 3">K23_9</strain>
    </source>
</reference>
<dbReference type="Proteomes" id="UP000319817">
    <property type="component" value="Chromosome"/>
</dbReference>
<proteinExistence type="predicted"/>
<dbReference type="SUPFAM" id="SSF49503">
    <property type="entry name" value="Cupredoxins"/>
    <property type="match status" value="1"/>
</dbReference>
<feature type="chain" id="PRO_5021920405" evidence="1">
    <location>
        <begin position="23"/>
        <end position="259"/>
    </location>
</feature>
<dbReference type="Gene3D" id="2.60.40.420">
    <property type="entry name" value="Cupredoxins - blue copper proteins"/>
    <property type="match status" value="1"/>
</dbReference>
<evidence type="ECO:0000256" key="1">
    <source>
        <dbReference type="SAM" id="SignalP"/>
    </source>
</evidence>
<accession>A0A517NNC4</accession>
<keyword evidence="1" id="KW-0732">Signal</keyword>
<evidence type="ECO:0000313" key="3">
    <source>
        <dbReference type="Proteomes" id="UP000319817"/>
    </source>
</evidence>
<dbReference type="InterPro" id="IPR008972">
    <property type="entry name" value="Cupredoxin"/>
</dbReference>
<dbReference type="EMBL" id="CP036526">
    <property type="protein sequence ID" value="QDT08628.1"/>
    <property type="molecule type" value="Genomic_DNA"/>
</dbReference>
<name>A0A517NNC4_9BACT</name>
<dbReference type="InterPro" id="IPR034242">
    <property type="entry name" value="MauL"/>
</dbReference>
<feature type="signal peptide" evidence="1">
    <location>
        <begin position="1"/>
        <end position="22"/>
    </location>
</feature>
<gene>
    <name evidence="2" type="ORF">K239x_05680</name>
</gene>
<sequence length="259" mass="28650" precursor="true">MNLRSLSIALALAVLGSSSVFAQGKTGDLKITFKLKGDAPKLNNVTVTTDKQFCGKKDIHDERLIVNEKNKGVKNVVVYIYTGRRGTELPKQQPQKRKLNLANKACIFEPHVLITQTGDTIEVTNPDQVGHNTNLAFFNNEAQNFTIPAGQSKEVVLEEAEPAVIPVACNIHPWMLGHILVVDHPFAGMSNEDGVLEIKGIPVGKDVVFRAWHEVGTFKNEILIDGKKEKWKSNKFELDIKEGMNDLGVVEIPIGEFDL</sequence>
<organism evidence="2 3">
    <name type="scientific">Stieleria marina</name>
    <dbReference type="NCBI Taxonomy" id="1930275"/>
    <lineage>
        <taxon>Bacteria</taxon>
        <taxon>Pseudomonadati</taxon>
        <taxon>Planctomycetota</taxon>
        <taxon>Planctomycetia</taxon>
        <taxon>Pirellulales</taxon>
        <taxon>Pirellulaceae</taxon>
        <taxon>Stieleria</taxon>
    </lineage>
</organism>
<dbReference type="CDD" id="cd04221">
    <property type="entry name" value="MauL"/>
    <property type="match status" value="1"/>
</dbReference>
<dbReference type="AlphaFoldDB" id="A0A517NNC4"/>